<name>A0A085MIP4_9BILA</name>
<dbReference type="AlphaFoldDB" id="A0A085MIP4"/>
<reference evidence="1 3" key="1">
    <citation type="journal article" date="2014" name="Nat. Genet.">
        <title>Genome and transcriptome of the porcine whipworm Trichuris suis.</title>
        <authorList>
            <person name="Jex A.R."/>
            <person name="Nejsum P."/>
            <person name="Schwarz E.M."/>
            <person name="Hu L."/>
            <person name="Young N.D."/>
            <person name="Hall R.S."/>
            <person name="Korhonen P.K."/>
            <person name="Liao S."/>
            <person name="Thamsborg S."/>
            <person name="Xia J."/>
            <person name="Xu P."/>
            <person name="Wang S."/>
            <person name="Scheerlinck J.P."/>
            <person name="Hofmann A."/>
            <person name="Sternberg P.W."/>
            <person name="Wang J."/>
            <person name="Gasser R.B."/>
        </authorList>
    </citation>
    <scope>NUCLEOTIDE SEQUENCE [LARGE SCALE GENOMIC DNA]</scope>
    <source>
        <strain evidence="2">DCEP-RM93F</strain>
        <strain evidence="1">DCEP-RM93M</strain>
    </source>
</reference>
<protein>
    <submittedName>
        <fullName evidence="1">Uncharacterized protein</fullName>
    </submittedName>
</protein>
<evidence type="ECO:0000313" key="2">
    <source>
        <dbReference type="EMBL" id="KFD69611.1"/>
    </source>
</evidence>
<dbReference type="Proteomes" id="UP000030758">
    <property type="component" value="Unassembled WGS sequence"/>
</dbReference>
<evidence type="ECO:0000313" key="3">
    <source>
        <dbReference type="Proteomes" id="UP000030764"/>
    </source>
</evidence>
<dbReference type="EMBL" id="KL367494">
    <property type="protein sequence ID" value="KFD69611.1"/>
    <property type="molecule type" value="Genomic_DNA"/>
</dbReference>
<sequence length="412" mass="47045">MMHSEVESVVRPPNVPIQYFSNPFLCVLRSVFMGSKKCQLNYPLKMTYVLQPRRVLHCKLIVQQKKIMNGFRLAKVHKTQERSRKVISHRPADILLLRNLNNGVNDNWLNRCVEEMFHSKPSDLSSHLCIMIEWNSEACNRCEYRYFPINRYSGCVNNSAIKMKLKLSGPTDSVPNELTYLTEVKQAPSRKSNYSAMFKTTKDLGLLTTIDPAILADTEARPTTYGVNLKAYYLVDKKTFVTTVKDRLLSTKLDVLLGRVMPDHVKSAIFQLNVICRSKESWQIKSVDFVTADHTMRATKEQVLKVRNISLRTNESVIIRMQPHDVISSLTLSQMRYLQSQGVQNDCAACATENINKMSSTSNPPACPIDFTLQAPLQVRHLFHVSENPKGDIDHHVATLIRKRVQGSKIYS</sequence>
<dbReference type="Proteomes" id="UP000030764">
    <property type="component" value="Unassembled WGS sequence"/>
</dbReference>
<keyword evidence="3" id="KW-1185">Reference proteome</keyword>
<organism evidence="1 3">
    <name type="scientific">Trichuris suis</name>
    <name type="common">pig whipworm</name>
    <dbReference type="NCBI Taxonomy" id="68888"/>
    <lineage>
        <taxon>Eukaryota</taxon>
        <taxon>Metazoa</taxon>
        <taxon>Ecdysozoa</taxon>
        <taxon>Nematoda</taxon>
        <taxon>Enoplea</taxon>
        <taxon>Dorylaimia</taxon>
        <taxon>Trichinellida</taxon>
        <taxon>Trichuridae</taxon>
        <taxon>Trichuris</taxon>
    </lineage>
</organism>
<accession>A0A085MIP4</accession>
<evidence type="ECO:0000313" key="1">
    <source>
        <dbReference type="EMBL" id="KFD57090.1"/>
    </source>
</evidence>
<dbReference type="EMBL" id="KL363190">
    <property type="protein sequence ID" value="KFD57090.1"/>
    <property type="molecule type" value="Genomic_DNA"/>
</dbReference>
<gene>
    <name evidence="1" type="ORF">M513_01975</name>
    <name evidence="2" type="ORF">M514_01975</name>
</gene>
<proteinExistence type="predicted"/>